<comment type="caution">
    <text evidence="3">The sequence shown here is derived from an EMBL/GenBank/DDBJ whole genome shotgun (WGS) entry which is preliminary data.</text>
</comment>
<dbReference type="InterPro" id="IPR041650">
    <property type="entry name" value="HEPN_Swt1"/>
</dbReference>
<feature type="compositionally biased region" description="Pro residues" evidence="1">
    <location>
        <begin position="1018"/>
        <end position="1028"/>
    </location>
</feature>
<evidence type="ECO:0000313" key="3">
    <source>
        <dbReference type="EMBL" id="KDR38281.1"/>
    </source>
</evidence>
<dbReference type="RefSeq" id="WP_035924723.1">
    <property type="nucleotide sequence ID" value="NZ_CADFFX010000013.1"/>
</dbReference>
<feature type="domain" description="Swt1-like HEPN" evidence="2">
    <location>
        <begin position="11"/>
        <end position="123"/>
    </location>
</feature>
<dbReference type="EMBL" id="JFHC01000097">
    <property type="protein sequence ID" value="KDR38281.1"/>
    <property type="molecule type" value="Genomic_DNA"/>
</dbReference>
<evidence type="ECO:0000259" key="2">
    <source>
        <dbReference type="Pfam" id="PF18731"/>
    </source>
</evidence>
<dbReference type="Pfam" id="PF04465">
    <property type="entry name" value="DUF499"/>
    <property type="match status" value="1"/>
</dbReference>
<evidence type="ECO:0000313" key="4">
    <source>
        <dbReference type="Proteomes" id="UP000027466"/>
    </source>
</evidence>
<sequence>MATTNHERVGKALELLKAGLAPFVERELKTKYGNNWAFEVKDVLSDTRLGAGKNESLSDVAVMLVVMDRKWSDVFRQILGKTERSLVNEIQAVRNSWAHQEPFSSDDAYRALDSAGRLLSSISAVEADDVEKMKMELLRVRFDEQARNDKRKSAGIAIDSGVTATLKPWREVVMPHEDVASGRYQQAEFAADLWQVHLGEGTPEYRNPVEFFRRTYLTESLKEMLTGAVRRLTVGGGDPVVQLQTNFGGGKTHSMLALYHLFSGIAPTELAGIDAVISGAEVSAIATARRVVLVGNKISPGNPSTKPDGTVVRTLWGELAWQLGGKKAFSRVKADDENATSPGDVLRELFNEYGPCLILVDEWVAYARQLHDQSDLPAGGFETQFTFAQVLTESAKLAKNCLLVISLPASDTSGSPHTQADDVEVGGTRGREALDRLRNVVGRVESSWRPATAEEGFEIVRRRLFQPLSDPAQFRDRDVVARAFAEFYRTQQAEFPPECRESEYEQRIKMAYPIHPEIFDRLYTDWSTLVKFQRTRGVLRLMAAVIHSLWEKGDRNPLILPGNVAIDDPRVQSELTRYLSDNWVPVIEKDVDGPSSLPLRLDSELPNLGKLSACRRVARAIYMGSAPTTAAAHKGIEDRRVKLGCVMPGESPAVFGDALRRMAGAATYLYQDGPHYWYSTQPTVTKLAEDRAEQFKRDPDKVAHELEQRVRKDLVRMGDFNRVHPMPQTGADVPDDLDARLVVFGVGQPYSKEGGSAAEIAAKAILETRGNTPRLFRNTLVFLAADKTRLQDLDEAARKYLAWASILAEKDQLNLSPYQATQAETQKTAADSAVTARLPETYQWLLVPVQSKPQDAVTWEALRLSGQDALAVRASKKLRTDELYLTSFAPTRLRMELDRIPLWRGNHVPVKQLVEDFARYLYLPRLSNSSVLLDAIRDGVSLLTWPQDGFGFADSFDEDASRYKGLRGGQMVTVTDAHAPALVVKPDVASNQLDVERVVAEPIGEPGLPPGDGAGPGSTPPDEPPPVPAKAKRFHGMAVLDTTRVGRDASRIADEVISHLAGLVGATVTVTIDVAAEIPQGAPNQVVRAVTENIRTLKFTPGSGFEDE</sequence>
<dbReference type="AlphaFoldDB" id="A0A069PLX1"/>
<dbReference type="Proteomes" id="UP000027466">
    <property type="component" value="Unassembled WGS sequence"/>
</dbReference>
<reference evidence="3 4" key="1">
    <citation type="submission" date="2014-03" db="EMBL/GenBank/DDBJ databases">
        <title>Draft Genome Sequences of Four Burkholderia Strains.</title>
        <authorList>
            <person name="Liu X.Y."/>
            <person name="Li C.X."/>
            <person name="Xu J.H."/>
        </authorList>
    </citation>
    <scope>NUCLEOTIDE SEQUENCE [LARGE SCALE GENOMIC DNA]</scope>
    <source>
        <strain evidence="3 4">DSM 50014</strain>
    </source>
</reference>
<dbReference type="Pfam" id="PF18731">
    <property type="entry name" value="HEPN_Swt1"/>
    <property type="match status" value="1"/>
</dbReference>
<feature type="region of interest" description="Disordered" evidence="1">
    <location>
        <begin position="1002"/>
        <end position="1030"/>
    </location>
</feature>
<proteinExistence type="predicted"/>
<organism evidence="3 4">
    <name type="scientific">Caballeronia glathei</name>
    <dbReference type="NCBI Taxonomy" id="60547"/>
    <lineage>
        <taxon>Bacteria</taxon>
        <taxon>Pseudomonadati</taxon>
        <taxon>Pseudomonadota</taxon>
        <taxon>Betaproteobacteria</taxon>
        <taxon>Burkholderiales</taxon>
        <taxon>Burkholderiaceae</taxon>
        <taxon>Caballeronia</taxon>
    </lineage>
</organism>
<evidence type="ECO:0000256" key="1">
    <source>
        <dbReference type="SAM" id="MobiDB-lite"/>
    </source>
</evidence>
<dbReference type="InterPro" id="IPR007555">
    <property type="entry name" value="DUF499"/>
</dbReference>
<protein>
    <recommendedName>
        <fullName evidence="2">Swt1-like HEPN domain-containing protein</fullName>
    </recommendedName>
</protein>
<gene>
    <name evidence="3" type="ORF">BG61_41625</name>
</gene>
<dbReference type="STRING" id="60547.GCA_000751215_00221"/>
<keyword evidence="4" id="KW-1185">Reference proteome</keyword>
<accession>A0A069PLX1</accession>
<name>A0A069PLX1_9BURK</name>